<dbReference type="AlphaFoldDB" id="A0A835MCK1"/>
<proteinExistence type="predicted"/>
<evidence type="ECO:0000313" key="2">
    <source>
        <dbReference type="Proteomes" id="UP000631114"/>
    </source>
</evidence>
<comment type="caution">
    <text evidence="1">The sequence shown here is derived from an EMBL/GenBank/DDBJ whole genome shotgun (WGS) entry which is preliminary data.</text>
</comment>
<name>A0A835MCK1_9MAGN</name>
<feature type="non-terminal residue" evidence="1">
    <location>
        <position position="90"/>
    </location>
</feature>
<dbReference type="Proteomes" id="UP000631114">
    <property type="component" value="Unassembled WGS sequence"/>
</dbReference>
<evidence type="ECO:0000313" key="1">
    <source>
        <dbReference type="EMBL" id="KAF9618791.1"/>
    </source>
</evidence>
<protein>
    <submittedName>
        <fullName evidence="1">Uncharacterized protein</fullName>
    </submittedName>
</protein>
<organism evidence="1 2">
    <name type="scientific">Coptis chinensis</name>
    <dbReference type="NCBI Taxonomy" id="261450"/>
    <lineage>
        <taxon>Eukaryota</taxon>
        <taxon>Viridiplantae</taxon>
        <taxon>Streptophyta</taxon>
        <taxon>Embryophyta</taxon>
        <taxon>Tracheophyta</taxon>
        <taxon>Spermatophyta</taxon>
        <taxon>Magnoliopsida</taxon>
        <taxon>Ranunculales</taxon>
        <taxon>Ranunculaceae</taxon>
        <taxon>Coptidoideae</taxon>
        <taxon>Coptis</taxon>
    </lineage>
</organism>
<gene>
    <name evidence="1" type="ORF">IFM89_002659</name>
</gene>
<accession>A0A835MCK1</accession>
<sequence length="90" mass="10012">FAFLGNFVVIGIWSIGAKDKSLFCSRCSATSKQGPQVVKAVLEQSTTLSKWQDITNQDSEEREVLKVGFDYNFPFLSICVHSSSKAEFDV</sequence>
<dbReference type="EMBL" id="JADFTS010000002">
    <property type="protein sequence ID" value="KAF9618791.1"/>
    <property type="molecule type" value="Genomic_DNA"/>
</dbReference>
<keyword evidence="2" id="KW-1185">Reference proteome</keyword>
<reference evidence="1 2" key="1">
    <citation type="submission" date="2020-10" db="EMBL/GenBank/DDBJ databases">
        <title>The Coptis chinensis genome and diversification of protoberbering-type alkaloids.</title>
        <authorList>
            <person name="Wang B."/>
            <person name="Shu S."/>
            <person name="Song C."/>
            <person name="Liu Y."/>
        </authorList>
    </citation>
    <scope>NUCLEOTIDE SEQUENCE [LARGE SCALE GENOMIC DNA]</scope>
    <source>
        <strain evidence="1">HL-2020</strain>
        <tissue evidence="1">Leaf</tissue>
    </source>
</reference>